<dbReference type="Gene3D" id="2.120.10.30">
    <property type="entry name" value="TolB, C-terminal domain"/>
    <property type="match status" value="1"/>
</dbReference>
<comment type="caution">
    <text evidence="3">The sequence shown here is derived from an EMBL/GenBank/DDBJ whole genome shotgun (WGS) entry which is preliminary data.</text>
</comment>
<feature type="domain" description="Peptidase S9 prolyl oligopeptidase catalytic" evidence="2">
    <location>
        <begin position="546"/>
        <end position="635"/>
    </location>
</feature>
<dbReference type="EMBL" id="JBHUPD010000001">
    <property type="protein sequence ID" value="MFD2871711.1"/>
    <property type="molecule type" value="Genomic_DNA"/>
</dbReference>
<dbReference type="Pfam" id="PF07676">
    <property type="entry name" value="PD40"/>
    <property type="match status" value="3"/>
</dbReference>
<keyword evidence="1" id="KW-0732">Signal</keyword>
<dbReference type="InterPro" id="IPR029058">
    <property type="entry name" value="AB_hydrolase_fold"/>
</dbReference>
<dbReference type="Pfam" id="PF00326">
    <property type="entry name" value="Peptidase_S9"/>
    <property type="match status" value="2"/>
</dbReference>
<feature type="signal peptide" evidence="1">
    <location>
        <begin position="1"/>
        <end position="25"/>
    </location>
</feature>
<accession>A0ABW5YA90</accession>
<gene>
    <name evidence="3" type="ORF">ACFS5N_04480</name>
</gene>
<dbReference type="RefSeq" id="WP_377182661.1">
    <property type="nucleotide sequence ID" value="NZ_JBHUPD010000001.1"/>
</dbReference>
<dbReference type="InterPro" id="IPR050278">
    <property type="entry name" value="Serine_Prot_S9B/DPPIV"/>
</dbReference>
<dbReference type="SUPFAM" id="SSF82171">
    <property type="entry name" value="DPP6 N-terminal domain-like"/>
    <property type="match status" value="1"/>
</dbReference>
<proteinExistence type="predicted"/>
<reference evidence="4" key="1">
    <citation type="journal article" date="2019" name="Int. J. Syst. Evol. Microbiol.">
        <title>The Global Catalogue of Microorganisms (GCM) 10K type strain sequencing project: providing services to taxonomists for standard genome sequencing and annotation.</title>
        <authorList>
            <consortium name="The Broad Institute Genomics Platform"/>
            <consortium name="The Broad Institute Genome Sequencing Center for Infectious Disease"/>
            <person name="Wu L."/>
            <person name="Ma J."/>
        </authorList>
    </citation>
    <scope>NUCLEOTIDE SEQUENCE [LARGE SCALE GENOMIC DNA]</scope>
    <source>
        <strain evidence="4">KCTC 22437</strain>
    </source>
</reference>
<dbReference type="PANTHER" id="PTHR11731">
    <property type="entry name" value="PROTEASE FAMILY S9B,C DIPEPTIDYL-PEPTIDASE IV-RELATED"/>
    <property type="match status" value="1"/>
</dbReference>
<dbReference type="InterPro" id="IPR011042">
    <property type="entry name" value="6-blade_b-propeller_TolB-like"/>
</dbReference>
<evidence type="ECO:0000313" key="4">
    <source>
        <dbReference type="Proteomes" id="UP001597557"/>
    </source>
</evidence>
<keyword evidence="4" id="KW-1185">Reference proteome</keyword>
<dbReference type="InterPro" id="IPR011659">
    <property type="entry name" value="WD40"/>
</dbReference>
<dbReference type="SUPFAM" id="SSF53474">
    <property type="entry name" value="alpha/beta-Hydrolases"/>
    <property type="match status" value="1"/>
</dbReference>
<protein>
    <submittedName>
        <fullName evidence="3">S9 family peptidase</fullName>
    </submittedName>
</protein>
<organism evidence="3 4">
    <name type="scientific">Mucilaginibacter ximonensis</name>
    <dbReference type="NCBI Taxonomy" id="538021"/>
    <lineage>
        <taxon>Bacteria</taxon>
        <taxon>Pseudomonadati</taxon>
        <taxon>Bacteroidota</taxon>
        <taxon>Sphingobacteriia</taxon>
        <taxon>Sphingobacteriales</taxon>
        <taxon>Sphingobacteriaceae</taxon>
        <taxon>Mucilaginibacter</taxon>
    </lineage>
</organism>
<feature type="domain" description="Peptidase S9 prolyl oligopeptidase catalytic" evidence="2">
    <location>
        <begin position="640"/>
        <end position="712"/>
    </location>
</feature>
<dbReference type="Gene3D" id="2.140.10.30">
    <property type="entry name" value="Dipeptidylpeptidase IV, N-terminal domain"/>
    <property type="match status" value="1"/>
</dbReference>
<dbReference type="InterPro" id="IPR001375">
    <property type="entry name" value="Peptidase_S9_cat"/>
</dbReference>
<feature type="chain" id="PRO_5045537346" evidence="1">
    <location>
        <begin position="26"/>
        <end position="716"/>
    </location>
</feature>
<name>A0ABW5YA90_9SPHI</name>
<evidence type="ECO:0000313" key="3">
    <source>
        <dbReference type="EMBL" id="MFD2871711.1"/>
    </source>
</evidence>
<dbReference type="Gene3D" id="3.40.50.1820">
    <property type="entry name" value="alpha/beta hydrolase"/>
    <property type="match status" value="1"/>
</dbReference>
<evidence type="ECO:0000256" key="1">
    <source>
        <dbReference type="SAM" id="SignalP"/>
    </source>
</evidence>
<dbReference type="PANTHER" id="PTHR11731:SF193">
    <property type="entry name" value="DIPEPTIDYL PEPTIDASE 9"/>
    <property type="match status" value="1"/>
</dbReference>
<evidence type="ECO:0000259" key="2">
    <source>
        <dbReference type="Pfam" id="PF00326"/>
    </source>
</evidence>
<dbReference type="Proteomes" id="UP001597557">
    <property type="component" value="Unassembled WGS sequence"/>
</dbReference>
<sequence>MNSKRSTVNSSLVLLFTLMAFRLSAQSFTMEQVTNYPFPRELTSCVKGSKIAFTIEDKGKRNIYVAGGPDFTIRKLTGYRMDDGQEITSVTISNDGKWVVYVRGGEHSGNRDRSVIVNPANLPQAPKIQVWSVAFTGGVPKLLGEGDYPAVSPKSDRVAFINDNQVWVASINGLKTGKPMFDVKGDCSALQFSPDGSKLAFVCDRTDHSFIGVYINNNTPIQWIEPSFSRDASPRWSPDGKKIAFIRTPGIDLLAAVATIPGTQGPATALTGSGRRNLAAQTKTVADMPAATPAVAPREGGSRGSMQPWAIWTADVTTGKGAPLWKAPATARGSFPGIDGGANLHWALNNKLVFMSYTDGWPHAYSLNTSGGAPVLLTLGDYEVDNLKLSSDGQWIIYAANTGPDKKEDIDRRHIMRVSVTNPVPEMLTAGTGLETYPVLTGDGAGVAMFSSNGQRPLTVAEMPLATKKIKLIGEKLLAADFPLKQMAIPQQVIYTSPDGTIVHAQLYKPVSGPAKKPAILYIHGGPQRQMLLGWHPMDYYSIDYSLNQYLVGLGFEVLAINYRNGIGYGYDFNRPSAQGANYIDCKAGGEWLAAQPDIDTTRLGVYGGSAGGALTATALARDSKLFKAGVIIHGNSQESLDNWTSPTMIIHSDDDRNVAFSSGVSLIRRFELKGNPYFEYMAIPGDSHHWMSYADIVKVNSAAADFLKRELLEKK</sequence>